<evidence type="ECO:0000313" key="2">
    <source>
        <dbReference type="Proteomes" id="UP000886724"/>
    </source>
</evidence>
<proteinExistence type="predicted"/>
<gene>
    <name evidence="1" type="ORF">H9980_09205</name>
</gene>
<sequence>MRQKHVVKTISEVILPKKWHNNKEGLAALINLYNAGKKCQTLILTFEKSIYISFNIFVFLKLCVDRLAIYFNTEILYYTGDKNSKFTEPRIFNNINILFPLTQNYGEKMKYNFWNNYSYNDETLFKSDLENALKQYDEEYLQSYLRLNISELFINACNHSGYIENLGEYGIYFGISITDKKTRFVMANNGNFFSKELIEKLNMSYPNEYDYIKKCLEYVFSTKTESNGGLGLHIINQLAKNCYAKLLIVSGKGLFCNIYSNDTILDSRYINVNEQSEDLDSALPGNVVYIEVENDYLTIENIKKDEEEDYLSQILIKGGD</sequence>
<name>A0A9D1XM90_9FIRM</name>
<dbReference type="EMBL" id="DXET01000207">
    <property type="protein sequence ID" value="HIX82128.1"/>
    <property type="molecule type" value="Genomic_DNA"/>
</dbReference>
<comment type="caution">
    <text evidence="1">The sequence shown here is derived from an EMBL/GenBank/DDBJ whole genome shotgun (WGS) entry which is preliminary data.</text>
</comment>
<dbReference type="Gene3D" id="3.30.565.10">
    <property type="entry name" value="Histidine kinase-like ATPase, C-terminal domain"/>
    <property type="match status" value="1"/>
</dbReference>
<organism evidence="1 2">
    <name type="scientific">Candidatus Erysipelatoclostridium merdavium</name>
    <dbReference type="NCBI Taxonomy" id="2838566"/>
    <lineage>
        <taxon>Bacteria</taxon>
        <taxon>Bacillati</taxon>
        <taxon>Bacillota</taxon>
        <taxon>Erysipelotrichia</taxon>
        <taxon>Erysipelotrichales</taxon>
        <taxon>Erysipelotrichales incertae sedis</taxon>
    </lineage>
</organism>
<dbReference type="Proteomes" id="UP000886724">
    <property type="component" value="Unassembled WGS sequence"/>
</dbReference>
<dbReference type="InterPro" id="IPR036890">
    <property type="entry name" value="HATPase_C_sf"/>
</dbReference>
<dbReference type="SUPFAM" id="SSF55874">
    <property type="entry name" value="ATPase domain of HSP90 chaperone/DNA topoisomerase II/histidine kinase"/>
    <property type="match status" value="1"/>
</dbReference>
<evidence type="ECO:0000313" key="1">
    <source>
        <dbReference type="EMBL" id="HIX82128.1"/>
    </source>
</evidence>
<protein>
    <submittedName>
        <fullName evidence="1">Uncharacterized protein</fullName>
    </submittedName>
</protein>
<accession>A0A9D1XM90</accession>
<dbReference type="AlphaFoldDB" id="A0A9D1XM90"/>
<reference evidence="1" key="1">
    <citation type="journal article" date="2021" name="PeerJ">
        <title>Extensive microbial diversity within the chicken gut microbiome revealed by metagenomics and culture.</title>
        <authorList>
            <person name="Gilroy R."/>
            <person name="Ravi A."/>
            <person name="Getino M."/>
            <person name="Pursley I."/>
            <person name="Horton D.L."/>
            <person name="Alikhan N.F."/>
            <person name="Baker D."/>
            <person name="Gharbi K."/>
            <person name="Hall N."/>
            <person name="Watson M."/>
            <person name="Adriaenssens E.M."/>
            <person name="Foster-Nyarko E."/>
            <person name="Jarju S."/>
            <person name="Secka A."/>
            <person name="Antonio M."/>
            <person name="Oren A."/>
            <person name="Chaudhuri R.R."/>
            <person name="La Ragione R."/>
            <person name="Hildebrand F."/>
            <person name="Pallen M.J."/>
        </authorList>
    </citation>
    <scope>NUCLEOTIDE SEQUENCE</scope>
    <source>
        <strain evidence="1">ChiGjej1B1-14440</strain>
    </source>
</reference>
<reference evidence="1" key="2">
    <citation type="submission" date="2021-04" db="EMBL/GenBank/DDBJ databases">
        <authorList>
            <person name="Gilroy R."/>
        </authorList>
    </citation>
    <scope>NUCLEOTIDE SEQUENCE</scope>
    <source>
        <strain evidence="1">ChiGjej1B1-14440</strain>
    </source>
</reference>